<reference evidence="6 7" key="1">
    <citation type="submission" date="2018-01" db="EMBL/GenBank/DDBJ databases">
        <title>Whole genome sequencing of Histamine producing bacteria.</title>
        <authorList>
            <person name="Butler K."/>
        </authorList>
    </citation>
    <scope>NUCLEOTIDE SEQUENCE [LARGE SCALE GENOMIC DNA]</scope>
    <source>
        <strain evidence="6 7">A6-1</strain>
    </source>
</reference>
<gene>
    <name evidence="6" type="ORF">C0W27_22490</name>
</gene>
<evidence type="ECO:0000259" key="5">
    <source>
        <dbReference type="Pfam" id="PF01370"/>
    </source>
</evidence>
<proteinExistence type="predicted"/>
<dbReference type="PANTHER" id="PTHR43078:SF6">
    <property type="entry name" value="UDP-GLUCURONIC ACID DECARBOXYLASE 1"/>
    <property type="match status" value="1"/>
</dbReference>
<dbReference type="Gene3D" id="3.40.50.720">
    <property type="entry name" value="NAD(P)-binding Rossmann-like Domain"/>
    <property type="match status" value="1"/>
</dbReference>
<dbReference type="Pfam" id="PF01370">
    <property type="entry name" value="Epimerase"/>
    <property type="match status" value="1"/>
</dbReference>
<comment type="cofactor">
    <cofactor evidence="1">
        <name>NAD(+)</name>
        <dbReference type="ChEBI" id="CHEBI:57540"/>
    </cofactor>
</comment>
<keyword evidence="7" id="KW-1185">Reference proteome</keyword>
<evidence type="ECO:0000256" key="1">
    <source>
        <dbReference type="ARBA" id="ARBA00001911"/>
    </source>
</evidence>
<dbReference type="EMBL" id="PYOU01000035">
    <property type="protein sequence ID" value="PSX01049.1"/>
    <property type="molecule type" value="Genomic_DNA"/>
</dbReference>
<evidence type="ECO:0000313" key="7">
    <source>
        <dbReference type="Proteomes" id="UP000240989"/>
    </source>
</evidence>
<protein>
    <submittedName>
        <fullName evidence="6">dTDP-glucose 4,6-dehydratase</fullName>
    </submittedName>
</protein>
<keyword evidence="3" id="KW-0520">NAD</keyword>
<dbReference type="SUPFAM" id="SSF51735">
    <property type="entry name" value="NAD(P)-binding Rossmann-fold domains"/>
    <property type="match status" value="1"/>
</dbReference>
<evidence type="ECO:0000256" key="2">
    <source>
        <dbReference type="ARBA" id="ARBA00022793"/>
    </source>
</evidence>
<keyword evidence="4" id="KW-0456">Lyase</keyword>
<evidence type="ECO:0000313" key="6">
    <source>
        <dbReference type="EMBL" id="PSX01049.1"/>
    </source>
</evidence>
<evidence type="ECO:0000256" key="3">
    <source>
        <dbReference type="ARBA" id="ARBA00023027"/>
    </source>
</evidence>
<dbReference type="Proteomes" id="UP000240989">
    <property type="component" value="Unassembled WGS sequence"/>
</dbReference>
<evidence type="ECO:0000256" key="4">
    <source>
        <dbReference type="ARBA" id="ARBA00023239"/>
    </source>
</evidence>
<feature type="domain" description="NAD-dependent epimerase/dehydratase" evidence="5">
    <location>
        <begin position="37"/>
        <end position="280"/>
    </location>
</feature>
<dbReference type="InterPro" id="IPR001509">
    <property type="entry name" value="Epimerase_deHydtase"/>
</dbReference>
<dbReference type="InterPro" id="IPR036291">
    <property type="entry name" value="NAD(P)-bd_dom_sf"/>
</dbReference>
<organism evidence="6 7">
    <name type="scientific">Photobacterium angustum</name>
    <dbReference type="NCBI Taxonomy" id="661"/>
    <lineage>
        <taxon>Bacteria</taxon>
        <taxon>Pseudomonadati</taxon>
        <taxon>Pseudomonadota</taxon>
        <taxon>Gammaproteobacteria</taxon>
        <taxon>Vibrionales</taxon>
        <taxon>Vibrionaceae</taxon>
        <taxon>Photobacterium</taxon>
    </lineage>
</organism>
<sequence>MQKNRQPFLDKIMNESDFDILVNQSQVDYSKLRNKTILVTGALGMLAANCIDLLLLLNKNRNYDIKIIALARSYNRLKDRFGEESLQLEYIVQDISDEITYNNNIDYIIHAAGNSSPYYIEKEPLNIIEANVIGSFNIVNLAKSNKNIENILFTSTREVYGKIEGVNSIKEDNIGIFDPLDKRSCYPESKRMSENIFKSASIQYGLKFNIARIAHSYGPGMSFNDGRVMADLLGDTINDRNIVLKSDGSALRSFCYVLDAVSAMFYILLNGKNEMAYNIANEDEDISIFELAQKIISLSNKNISVSRVTPDDNNLYCNYERVMLNTDKLRELGWKPHYNLNMGIKLTLSSRV</sequence>
<dbReference type="InterPro" id="IPR044516">
    <property type="entry name" value="UXS-like"/>
</dbReference>
<name>A0ABX5GYF5_PHOAN</name>
<keyword evidence="2" id="KW-0210">Decarboxylase</keyword>
<accession>A0ABX5GYF5</accession>
<comment type="caution">
    <text evidence="6">The sequence shown here is derived from an EMBL/GenBank/DDBJ whole genome shotgun (WGS) entry which is preliminary data.</text>
</comment>
<dbReference type="PANTHER" id="PTHR43078">
    <property type="entry name" value="UDP-GLUCURONIC ACID DECARBOXYLASE-RELATED"/>
    <property type="match status" value="1"/>
</dbReference>